<dbReference type="EMBL" id="CP081869">
    <property type="protein sequence ID" value="QZO01758.1"/>
    <property type="molecule type" value="Genomic_DNA"/>
</dbReference>
<organism evidence="1 2">
    <name type="scientific">Chenggangzhangella methanolivorans</name>
    <dbReference type="NCBI Taxonomy" id="1437009"/>
    <lineage>
        <taxon>Bacteria</taxon>
        <taxon>Pseudomonadati</taxon>
        <taxon>Pseudomonadota</taxon>
        <taxon>Alphaproteobacteria</taxon>
        <taxon>Hyphomicrobiales</taxon>
        <taxon>Methylopilaceae</taxon>
        <taxon>Chenggangzhangella</taxon>
    </lineage>
</organism>
<protein>
    <submittedName>
        <fullName evidence="1">Uncharacterized protein</fullName>
    </submittedName>
</protein>
<accession>A0A9E6UJB2</accession>
<dbReference type="RefSeq" id="WP_261405093.1">
    <property type="nucleotide sequence ID" value="NZ_CP081869.1"/>
</dbReference>
<reference evidence="1" key="1">
    <citation type="submission" date="2021-08" db="EMBL/GenBank/DDBJ databases">
        <authorList>
            <person name="Zhang H."/>
            <person name="Xu M."/>
            <person name="Yu Z."/>
            <person name="Yang L."/>
            <person name="Cai Y."/>
        </authorList>
    </citation>
    <scope>NUCLEOTIDE SEQUENCE</scope>
    <source>
        <strain evidence="1">CHL1</strain>
    </source>
</reference>
<proteinExistence type="predicted"/>
<name>A0A9E6UJB2_9HYPH</name>
<gene>
    <name evidence="1" type="ORF">K6K41_10555</name>
</gene>
<evidence type="ECO:0000313" key="1">
    <source>
        <dbReference type="EMBL" id="QZO01758.1"/>
    </source>
</evidence>
<sequence>MINLDEESRHVSVGHLSLFIYPWRKLEEDARSGDLFTCHLVEEAKPLVDPDDYLPRLQNAFQFRPSYQDDIKRASDLGWYLVRFGDELNSALLAKRALWCIRTILIARSAERRAPVFAPRQLARQTSSNPARELLYARHHQRDGDSVRKALRAFLETETESATSLAEADESFFLSRFAATSNKVAMQTLKQENDSRAIYI</sequence>
<dbReference type="AlphaFoldDB" id="A0A9E6UJB2"/>
<dbReference type="Proteomes" id="UP000825701">
    <property type="component" value="Chromosome"/>
</dbReference>
<keyword evidence="2" id="KW-1185">Reference proteome</keyword>
<evidence type="ECO:0000313" key="2">
    <source>
        <dbReference type="Proteomes" id="UP000825701"/>
    </source>
</evidence>
<dbReference type="KEGG" id="cmet:K6K41_10555"/>